<gene>
    <name evidence="1" type="ORF">E3N88_11072</name>
</gene>
<dbReference type="GO" id="GO:0004842">
    <property type="term" value="F:ubiquitin-protein transferase activity"/>
    <property type="evidence" value="ECO:0007669"/>
    <property type="project" value="TreeGrafter"/>
</dbReference>
<comment type="caution">
    <text evidence="1">The sequence shown here is derived from an EMBL/GenBank/DDBJ whole genome shotgun (WGS) entry which is preliminary data.</text>
</comment>
<dbReference type="InterPro" id="IPR050652">
    <property type="entry name" value="AN1_A20_ZnFinger"/>
</dbReference>
<dbReference type="GO" id="GO:0016567">
    <property type="term" value="P:protein ubiquitination"/>
    <property type="evidence" value="ECO:0007669"/>
    <property type="project" value="TreeGrafter"/>
</dbReference>
<protein>
    <submittedName>
        <fullName evidence="1">Uncharacterized protein</fullName>
    </submittedName>
</protein>
<dbReference type="PANTHER" id="PTHR10634">
    <property type="entry name" value="AN1-TYPE ZINC FINGER PROTEIN"/>
    <property type="match status" value="1"/>
</dbReference>
<dbReference type="AlphaFoldDB" id="A0A5N6PCB8"/>
<evidence type="ECO:0000313" key="1">
    <source>
        <dbReference type="EMBL" id="KAD6119801.1"/>
    </source>
</evidence>
<keyword evidence="2" id="KW-1185">Reference proteome</keyword>
<sequence length="143" mass="16162">MFCSEHRYTDRHDCSYDYKDAEREAIARENPVVKAAKILKKELCAYIMLDLGGVVKFDENVGKKRWEMGRLGFMFGVVGGQADKRVMNTLCYHISVKAAKENKCNSWPKGQNKGEVSHHSSMSGYAQQALAQQVVLPDLTWAT</sequence>
<name>A0A5N6PCB8_9ASTR</name>
<proteinExistence type="predicted"/>
<organism evidence="1 2">
    <name type="scientific">Mikania micrantha</name>
    <name type="common">bitter vine</name>
    <dbReference type="NCBI Taxonomy" id="192012"/>
    <lineage>
        <taxon>Eukaryota</taxon>
        <taxon>Viridiplantae</taxon>
        <taxon>Streptophyta</taxon>
        <taxon>Embryophyta</taxon>
        <taxon>Tracheophyta</taxon>
        <taxon>Spermatophyta</taxon>
        <taxon>Magnoliopsida</taxon>
        <taxon>eudicotyledons</taxon>
        <taxon>Gunneridae</taxon>
        <taxon>Pentapetalae</taxon>
        <taxon>asterids</taxon>
        <taxon>campanulids</taxon>
        <taxon>Asterales</taxon>
        <taxon>Asteraceae</taxon>
        <taxon>Asteroideae</taxon>
        <taxon>Heliantheae alliance</taxon>
        <taxon>Eupatorieae</taxon>
        <taxon>Mikania</taxon>
    </lineage>
</organism>
<evidence type="ECO:0000313" key="2">
    <source>
        <dbReference type="Proteomes" id="UP000326396"/>
    </source>
</evidence>
<dbReference type="Proteomes" id="UP000326396">
    <property type="component" value="Linkage Group LG13"/>
</dbReference>
<dbReference type="SUPFAM" id="SSF118310">
    <property type="entry name" value="AN1-like Zinc finger"/>
    <property type="match status" value="1"/>
</dbReference>
<dbReference type="InterPro" id="IPR035896">
    <property type="entry name" value="AN1-like_Znf"/>
</dbReference>
<dbReference type="Gene3D" id="4.10.1110.10">
    <property type="entry name" value="AN1-like Zinc finger"/>
    <property type="match status" value="1"/>
</dbReference>
<dbReference type="OrthoDB" id="428577at2759"/>
<reference evidence="1 2" key="1">
    <citation type="submission" date="2019-05" db="EMBL/GenBank/DDBJ databases">
        <title>Mikania micrantha, genome provides insights into the molecular mechanism of rapid growth.</title>
        <authorList>
            <person name="Liu B."/>
        </authorList>
    </citation>
    <scope>NUCLEOTIDE SEQUENCE [LARGE SCALE GENOMIC DNA]</scope>
    <source>
        <strain evidence="1">NLD-2019</strain>
        <tissue evidence="1">Leaf</tissue>
    </source>
</reference>
<dbReference type="EMBL" id="SZYD01000005">
    <property type="protein sequence ID" value="KAD6119801.1"/>
    <property type="molecule type" value="Genomic_DNA"/>
</dbReference>
<dbReference type="PANTHER" id="PTHR10634:SF87">
    <property type="entry name" value="ZINC FINGER AN1 DOMAIN-CONTAINING STRESS-ASSOCIATED PROTEIN 15-LIKE"/>
    <property type="match status" value="1"/>
</dbReference>
<accession>A0A5N6PCB8</accession>